<proteinExistence type="predicted"/>
<dbReference type="InterPro" id="IPR010982">
    <property type="entry name" value="Lambda_DNA-bd_dom_sf"/>
</dbReference>
<dbReference type="Pfam" id="PF01381">
    <property type="entry name" value="HTH_3"/>
    <property type="match status" value="1"/>
</dbReference>
<evidence type="ECO:0000259" key="1">
    <source>
        <dbReference type="PROSITE" id="PS50943"/>
    </source>
</evidence>
<comment type="caution">
    <text evidence="2">The sequence shown here is derived from an EMBL/GenBank/DDBJ whole genome shotgun (WGS) entry which is preliminary data.</text>
</comment>
<sequence length="83" mass="9637">MYERGDALLSIEVARKIADKLDVSLDYLSGKTDNQLDARTLDRTLQVDRVLQVQKLPEDIREKLFYFIDMSIRDSKAKQAYAQ</sequence>
<dbReference type="InterPro" id="IPR001387">
    <property type="entry name" value="Cro/C1-type_HTH"/>
</dbReference>
<reference evidence="3" key="1">
    <citation type="journal article" date="2019" name="Int. J. Syst. Evol. Microbiol.">
        <title>The Global Catalogue of Microorganisms (GCM) 10K type strain sequencing project: providing services to taxonomists for standard genome sequencing and annotation.</title>
        <authorList>
            <consortium name="The Broad Institute Genomics Platform"/>
            <consortium name="The Broad Institute Genome Sequencing Center for Infectious Disease"/>
            <person name="Wu L."/>
            <person name="Ma J."/>
        </authorList>
    </citation>
    <scope>NUCLEOTIDE SEQUENCE [LARGE SCALE GENOMIC DNA]</scope>
    <source>
        <strain evidence="3">KCTC 52416</strain>
    </source>
</reference>
<evidence type="ECO:0000313" key="2">
    <source>
        <dbReference type="EMBL" id="MFC3197293.1"/>
    </source>
</evidence>
<dbReference type="EMBL" id="JBHRTA010000018">
    <property type="protein sequence ID" value="MFC3197293.1"/>
    <property type="molecule type" value="Genomic_DNA"/>
</dbReference>
<dbReference type="Proteomes" id="UP001595526">
    <property type="component" value="Unassembled WGS sequence"/>
</dbReference>
<gene>
    <name evidence="2" type="ORF">ACFOET_06685</name>
</gene>
<accession>A0ABV7JKD7</accession>
<protein>
    <submittedName>
        <fullName evidence="2">Helix-turn-helix domain-containing protein</fullName>
    </submittedName>
</protein>
<organism evidence="2 3">
    <name type="scientific">Parapedobacter deserti</name>
    <dbReference type="NCBI Taxonomy" id="1912957"/>
    <lineage>
        <taxon>Bacteria</taxon>
        <taxon>Pseudomonadati</taxon>
        <taxon>Bacteroidota</taxon>
        <taxon>Sphingobacteriia</taxon>
        <taxon>Sphingobacteriales</taxon>
        <taxon>Sphingobacteriaceae</taxon>
        <taxon>Parapedobacter</taxon>
    </lineage>
</organism>
<dbReference type="CDD" id="cd00093">
    <property type="entry name" value="HTH_XRE"/>
    <property type="match status" value="1"/>
</dbReference>
<dbReference type="RefSeq" id="WP_379020846.1">
    <property type="nucleotide sequence ID" value="NZ_JBHRTA010000018.1"/>
</dbReference>
<dbReference type="Gene3D" id="1.10.260.40">
    <property type="entry name" value="lambda repressor-like DNA-binding domains"/>
    <property type="match status" value="1"/>
</dbReference>
<name>A0ABV7JKD7_9SPHI</name>
<evidence type="ECO:0000313" key="3">
    <source>
        <dbReference type="Proteomes" id="UP001595526"/>
    </source>
</evidence>
<keyword evidence="3" id="KW-1185">Reference proteome</keyword>
<dbReference type="PROSITE" id="PS50943">
    <property type="entry name" value="HTH_CROC1"/>
    <property type="match status" value="1"/>
</dbReference>
<feature type="domain" description="HTH cro/C1-type" evidence="1">
    <location>
        <begin position="2"/>
        <end position="28"/>
    </location>
</feature>